<gene>
    <name evidence="1" type="ORF">BJ138DRAFT_1085367</name>
</gene>
<name>A0ACB8AEI4_9AGAM</name>
<proteinExistence type="predicted"/>
<evidence type="ECO:0000313" key="1">
    <source>
        <dbReference type="EMBL" id="KAH7911557.1"/>
    </source>
</evidence>
<sequence length="876" mass="95658">MTTIMPSNSHEPEPLRQTRKTENRFYAFFRSRSRSRTKPTTRTVSSEAEPLPVTKPHALHIRHSSLQSENSYTDQQSGVASTSKPSTRSQSRPISSTTTATHSTIAPLPSDTYRSRSKMTRSEYVHNEHDENQIHDQNDSQFEDHHDRVHRPDTPSTTRRKLGLHNIFGITLSRKNSSSGSTRKASSSNTERNPSDSSVPSQKGSSTSRRRSYRLHSRPNTPKASDDGHTLKSLIHPLPVPSSPLPLSASPRRLSFGNTSTSKVSSSNHLPSGTHRPYGTRRLSSSSQRTPHDSAVALPEEAIPEHCSNSESCNGTWENGITPNGKNVDSTSSKAWLASRFRSRSDERPATDYVSRSVPSVPAPIESLSAPPSPYQRPSDGYDPDHADVPPVPPRNPARPPATKISTMSPSIPVIPQIIHTPPTPQRPGQVPSESPAKLHASPSKLGPGKGKQREVVANDAADFNTKLTSRHDHGNNHQNTNVRTRARFSPRLFGSKDLPKEKEPKGMVDGGVLSSRALTHSPYGAPSVGPPRNMTSRRAKHGSFDFERPVSGLNRSNSTVNASLIHSLRTETSSTQLHKNASTIHRPHGMERTISSSSSRTGRSRTYAHHPARAESPLRVPLTAHLTGDASVASFSSVSAQSKSTGKGVDGGAGQSSSWGRAAGKRAQRKSHGAFSFERAATTPNSPANHPSALPISPVRTDFEPLSGSMPSSSPLRTEFGYVEGLNVSHSARGRDTDANRQWEQEREQVRKPRGKGKGRSLDLGLGLSWAPNRVREEAVMPGLFLSRANSRKAPNNRGRDVTKVFENVLSETGFEAFKKYVHRFDAHTIPLEGPSGLLSRVEKLLNSTGIEERVKAELLGEFATFVEGHDEYPA</sequence>
<dbReference type="EMBL" id="MU267674">
    <property type="protein sequence ID" value="KAH7911557.1"/>
    <property type="molecule type" value="Genomic_DNA"/>
</dbReference>
<accession>A0ACB8AEI4</accession>
<reference evidence="1" key="1">
    <citation type="journal article" date="2021" name="New Phytol.">
        <title>Evolutionary innovations through gain and loss of genes in the ectomycorrhizal Boletales.</title>
        <authorList>
            <person name="Wu G."/>
            <person name="Miyauchi S."/>
            <person name="Morin E."/>
            <person name="Kuo A."/>
            <person name="Drula E."/>
            <person name="Varga T."/>
            <person name="Kohler A."/>
            <person name="Feng B."/>
            <person name="Cao Y."/>
            <person name="Lipzen A."/>
            <person name="Daum C."/>
            <person name="Hundley H."/>
            <person name="Pangilinan J."/>
            <person name="Johnson J."/>
            <person name="Barry K."/>
            <person name="LaButti K."/>
            <person name="Ng V."/>
            <person name="Ahrendt S."/>
            <person name="Min B."/>
            <person name="Choi I.G."/>
            <person name="Park H."/>
            <person name="Plett J.M."/>
            <person name="Magnuson J."/>
            <person name="Spatafora J.W."/>
            <person name="Nagy L.G."/>
            <person name="Henrissat B."/>
            <person name="Grigoriev I.V."/>
            <person name="Yang Z.L."/>
            <person name="Xu J."/>
            <person name="Martin F.M."/>
        </authorList>
    </citation>
    <scope>NUCLEOTIDE SEQUENCE</scope>
    <source>
        <strain evidence="1">ATCC 28755</strain>
    </source>
</reference>
<keyword evidence="2" id="KW-1185">Reference proteome</keyword>
<comment type="caution">
    <text evidence="1">The sequence shown here is derived from an EMBL/GenBank/DDBJ whole genome shotgun (WGS) entry which is preliminary data.</text>
</comment>
<protein>
    <submittedName>
        <fullName evidence="1">Uncharacterized protein</fullName>
    </submittedName>
</protein>
<dbReference type="Proteomes" id="UP000790377">
    <property type="component" value="Unassembled WGS sequence"/>
</dbReference>
<evidence type="ECO:0000313" key="2">
    <source>
        <dbReference type="Proteomes" id="UP000790377"/>
    </source>
</evidence>
<organism evidence="1 2">
    <name type="scientific">Hygrophoropsis aurantiaca</name>
    <dbReference type="NCBI Taxonomy" id="72124"/>
    <lineage>
        <taxon>Eukaryota</taxon>
        <taxon>Fungi</taxon>
        <taxon>Dikarya</taxon>
        <taxon>Basidiomycota</taxon>
        <taxon>Agaricomycotina</taxon>
        <taxon>Agaricomycetes</taxon>
        <taxon>Agaricomycetidae</taxon>
        <taxon>Boletales</taxon>
        <taxon>Coniophorineae</taxon>
        <taxon>Hygrophoropsidaceae</taxon>
        <taxon>Hygrophoropsis</taxon>
    </lineage>
</organism>